<feature type="domain" description="Asn/Gln amidotransferase" evidence="12">
    <location>
        <begin position="328"/>
        <end position="475"/>
    </location>
</feature>
<dbReference type="EC" id="6.3.5.-" evidence="11"/>
<keyword evidence="7 11" id="KW-0648">Protein biosynthesis</keyword>
<dbReference type="GO" id="GO:0050566">
    <property type="term" value="F:asparaginyl-tRNA synthase (glutamine-hydrolyzing) activity"/>
    <property type="evidence" value="ECO:0007669"/>
    <property type="project" value="RHEA"/>
</dbReference>
<dbReference type="InterPro" id="IPR017959">
    <property type="entry name" value="Asn/Gln-tRNA_amidoTrfase_suB/E"/>
</dbReference>
<dbReference type="NCBIfam" id="TIGR00133">
    <property type="entry name" value="gatB"/>
    <property type="match status" value="1"/>
</dbReference>
<dbReference type="Pfam" id="PF02934">
    <property type="entry name" value="GatB_N"/>
    <property type="match status" value="1"/>
</dbReference>
<reference evidence="13 14" key="1">
    <citation type="submission" date="2017-02" db="EMBL/GenBank/DDBJ databases">
        <title>Genomic diversity within the haloalkaliphilic genus Thioalkalivibrio.</title>
        <authorList>
            <person name="Ahn A.-C."/>
            <person name="Meier-Kolthoff J."/>
            <person name="Overmars L."/>
            <person name="Richter M."/>
            <person name="Woyke T."/>
            <person name="Sorokin D.Y."/>
            <person name="Muyzer G."/>
        </authorList>
    </citation>
    <scope>NUCLEOTIDE SEQUENCE [LARGE SCALE GENOMIC DNA]</scope>
    <source>
        <strain evidence="13 14">HL17</strain>
    </source>
</reference>
<dbReference type="InterPro" id="IPR042114">
    <property type="entry name" value="GatB_C_1"/>
</dbReference>
<dbReference type="InterPro" id="IPR017958">
    <property type="entry name" value="Gln-tRNA_amidoTrfase_suB_CS"/>
</dbReference>
<dbReference type="EMBL" id="MUZR01000018">
    <property type="protein sequence ID" value="OOC10293.1"/>
    <property type="molecule type" value="Genomic_DNA"/>
</dbReference>
<evidence type="ECO:0000313" key="14">
    <source>
        <dbReference type="Proteomes" id="UP000189177"/>
    </source>
</evidence>
<dbReference type="Gene3D" id="1.10.10.410">
    <property type="match status" value="1"/>
</dbReference>
<comment type="subunit">
    <text evidence="2 11">Heterotrimer of A, B and C subunits.</text>
</comment>
<dbReference type="SMART" id="SM00845">
    <property type="entry name" value="GatB_Yqey"/>
    <property type="match status" value="1"/>
</dbReference>
<comment type="caution">
    <text evidence="13">The sequence shown here is derived from an EMBL/GenBank/DDBJ whole genome shotgun (WGS) entry which is preliminary data.</text>
</comment>
<evidence type="ECO:0000256" key="4">
    <source>
        <dbReference type="ARBA" id="ARBA00022598"/>
    </source>
</evidence>
<dbReference type="PROSITE" id="PS01234">
    <property type="entry name" value="GATB"/>
    <property type="match status" value="1"/>
</dbReference>
<dbReference type="RefSeq" id="WP_077244139.1">
    <property type="nucleotide sequence ID" value="NZ_MUZR01000018.1"/>
</dbReference>
<dbReference type="STRING" id="252474.B1A74_06550"/>
<dbReference type="InterPro" id="IPR018027">
    <property type="entry name" value="Asn/Gln_amidotransferase"/>
</dbReference>
<dbReference type="OrthoDB" id="9804078at2"/>
<evidence type="ECO:0000256" key="8">
    <source>
        <dbReference type="ARBA" id="ARBA00024799"/>
    </source>
</evidence>
<evidence type="ECO:0000256" key="6">
    <source>
        <dbReference type="ARBA" id="ARBA00022840"/>
    </source>
</evidence>
<comment type="similarity">
    <text evidence="1 11">Belongs to the GatB/GatE family. GatB subfamily.</text>
</comment>
<dbReference type="FunFam" id="1.10.10.410:FF:000001">
    <property type="entry name" value="Aspartyl/glutamyl-tRNA(Asn/Gln) amidotransferase subunit B"/>
    <property type="match status" value="1"/>
</dbReference>
<dbReference type="SUPFAM" id="SSF89095">
    <property type="entry name" value="GatB/YqeY motif"/>
    <property type="match status" value="1"/>
</dbReference>
<keyword evidence="13" id="KW-0808">Transferase</keyword>
<dbReference type="GO" id="GO:0006412">
    <property type="term" value="P:translation"/>
    <property type="evidence" value="ECO:0007669"/>
    <property type="project" value="UniProtKB-UniRule"/>
</dbReference>
<evidence type="ECO:0000259" key="12">
    <source>
        <dbReference type="SMART" id="SM00845"/>
    </source>
</evidence>
<accession>A0A1V2ZZM6</accession>
<dbReference type="Gene3D" id="1.10.150.380">
    <property type="entry name" value="GatB domain, N-terminal subdomain"/>
    <property type="match status" value="1"/>
</dbReference>
<evidence type="ECO:0000256" key="2">
    <source>
        <dbReference type="ARBA" id="ARBA00011123"/>
    </source>
</evidence>
<gene>
    <name evidence="11 13" type="primary">gatB</name>
    <name evidence="13" type="ORF">B1A74_06550</name>
</gene>
<dbReference type="InterPro" id="IPR023168">
    <property type="entry name" value="GatB_Yqey_C_2"/>
</dbReference>
<dbReference type="Pfam" id="PF02637">
    <property type="entry name" value="GatB_Yqey"/>
    <property type="match status" value="1"/>
</dbReference>
<organism evidence="13 14">
    <name type="scientific">Thioalkalivibrio halophilus</name>
    <dbReference type="NCBI Taxonomy" id="252474"/>
    <lineage>
        <taxon>Bacteria</taxon>
        <taxon>Pseudomonadati</taxon>
        <taxon>Pseudomonadota</taxon>
        <taxon>Gammaproteobacteria</taxon>
        <taxon>Chromatiales</taxon>
        <taxon>Ectothiorhodospiraceae</taxon>
        <taxon>Thioalkalivibrio</taxon>
    </lineage>
</organism>
<dbReference type="FunFam" id="1.10.150.380:FF:000001">
    <property type="entry name" value="Aspartyl/glutamyl-tRNA(Asn/Gln) amidotransferase subunit B"/>
    <property type="match status" value="1"/>
</dbReference>
<dbReference type="NCBIfam" id="NF004014">
    <property type="entry name" value="PRK05477.1-4"/>
    <property type="match status" value="1"/>
</dbReference>
<dbReference type="HAMAP" id="MF_00121">
    <property type="entry name" value="GatB"/>
    <property type="match status" value="1"/>
</dbReference>
<evidence type="ECO:0000256" key="5">
    <source>
        <dbReference type="ARBA" id="ARBA00022741"/>
    </source>
</evidence>
<keyword evidence="5 11" id="KW-0547">Nucleotide-binding</keyword>
<keyword evidence="6 11" id="KW-0067">ATP-binding</keyword>
<dbReference type="GO" id="GO:0005524">
    <property type="term" value="F:ATP binding"/>
    <property type="evidence" value="ECO:0007669"/>
    <property type="project" value="UniProtKB-KW"/>
</dbReference>
<dbReference type="NCBIfam" id="NF004015">
    <property type="entry name" value="PRK05477.1-5"/>
    <property type="match status" value="1"/>
</dbReference>
<comment type="catalytic activity">
    <reaction evidence="10 11">
        <text>L-glutamyl-tRNA(Gln) + L-glutamine + ATP + H2O = L-glutaminyl-tRNA(Gln) + L-glutamate + ADP + phosphate + H(+)</text>
        <dbReference type="Rhea" id="RHEA:17521"/>
        <dbReference type="Rhea" id="RHEA-COMP:9681"/>
        <dbReference type="Rhea" id="RHEA-COMP:9684"/>
        <dbReference type="ChEBI" id="CHEBI:15377"/>
        <dbReference type="ChEBI" id="CHEBI:15378"/>
        <dbReference type="ChEBI" id="CHEBI:29985"/>
        <dbReference type="ChEBI" id="CHEBI:30616"/>
        <dbReference type="ChEBI" id="CHEBI:43474"/>
        <dbReference type="ChEBI" id="CHEBI:58359"/>
        <dbReference type="ChEBI" id="CHEBI:78520"/>
        <dbReference type="ChEBI" id="CHEBI:78521"/>
        <dbReference type="ChEBI" id="CHEBI:456216"/>
    </reaction>
</comment>
<evidence type="ECO:0000256" key="10">
    <source>
        <dbReference type="ARBA" id="ARBA00047913"/>
    </source>
</evidence>
<name>A0A1V2ZZM6_9GAMM</name>
<comment type="function">
    <text evidence="8 11">Allows the formation of correctly charged Asn-tRNA(Asn) or Gln-tRNA(Gln) through the transamidation of misacylated Asp-tRNA(Asn) or Glu-tRNA(Gln) in organisms which lack either or both of asparaginyl-tRNA or glutaminyl-tRNA synthetases. The reaction takes place in the presence of glutamine and ATP through an activated phospho-Asp-tRNA(Asn) or phospho-Glu-tRNA(Gln).</text>
</comment>
<dbReference type="GO" id="GO:0016740">
    <property type="term" value="F:transferase activity"/>
    <property type="evidence" value="ECO:0007669"/>
    <property type="project" value="UniProtKB-KW"/>
</dbReference>
<evidence type="ECO:0000313" key="13">
    <source>
        <dbReference type="EMBL" id="OOC10293.1"/>
    </source>
</evidence>
<evidence type="ECO:0000256" key="7">
    <source>
        <dbReference type="ARBA" id="ARBA00022917"/>
    </source>
</evidence>
<dbReference type="SUPFAM" id="SSF55931">
    <property type="entry name" value="Glutamine synthetase/guanido kinase"/>
    <property type="match status" value="1"/>
</dbReference>
<sequence>MEWETVIGLEIHAQLNTVSKIFSGAPTAYGAEPNRQACPVDLGMPGVLPVLNRGVVERAVMLGLALDAEVAGRSVFARKNYFYPDLPKGYQISQFELPIVASGHLDIELEDGSTKRIGVTRAHLEEDAGKSLHEGFEAMTGIDLNRAGTPLVEIVSEPDLRSAKEAVAYMKKLHSLVRYLDICDGNMQEGSFRCDANVSIRPKGQAEFGTRAELKNLNSFRFVERAINFEIERQIDVIEGGGRVVQETRLYDPDRDETRSMRTKEEANDYRYFPDPDLLPVEVDQDFIEEIRGRLPELPDAKRERFVREYELPEYDAGVLTATREMGDFYEAVVRGCNAPKLAANWVMGEFSAALNRSEVELAEAPVDAGALAGLLARIQDETISGKIAKEVFEAMWNGEGDADSVIEAKGLKQITDTGAIDAIIDEVIANNPKQLEQYKGGKDKLFGFFVGQVMKATQGKANPAQVNERLKERLDQA</sequence>
<evidence type="ECO:0000256" key="1">
    <source>
        <dbReference type="ARBA" id="ARBA00005306"/>
    </source>
</evidence>
<dbReference type="InterPro" id="IPR014746">
    <property type="entry name" value="Gln_synth/guanido_kin_cat_dom"/>
</dbReference>
<proteinExistence type="inferred from homology"/>
<comment type="catalytic activity">
    <reaction evidence="9 11">
        <text>L-aspartyl-tRNA(Asn) + L-glutamine + ATP + H2O = L-asparaginyl-tRNA(Asn) + L-glutamate + ADP + phosphate + 2 H(+)</text>
        <dbReference type="Rhea" id="RHEA:14513"/>
        <dbReference type="Rhea" id="RHEA-COMP:9674"/>
        <dbReference type="Rhea" id="RHEA-COMP:9677"/>
        <dbReference type="ChEBI" id="CHEBI:15377"/>
        <dbReference type="ChEBI" id="CHEBI:15378"/>
        <dbReference type="ChEBI" id="CHEBI:29985"/>
        <dbReference type="ChEBI" id="CHEBI:30616"/>
        <dbReference type="ChEBI" id="CHEBI:43474"/>
        <dbReference type="ChEBI" id="CHEBI:58359"/>
        <dbReference type="ChEBI" id="CHEBI:78515"/>
        <dbReference type="ChEBI" id="CHEBI:78516"/>
        <dbReference type="ChEBI" id="CHEBI:456216"/>
    </reaction>
</comment>
<evidence type="ECO:0000256" key="9">
    <source>
        <dbReference type="ARBA" id="ARBA00047380"/>
    </source>
</evidence>
<dbReference type="PANTHER" id="PTHR11659">
    <property type="entry name" value="GLUTAMYL-TRNA GLN AMIDOTRANSFERASE SUBUNIT B MITOCHONDRIAL AND PROKARYOTIC PET112-RELATED"/>
    <property type="match status" value="1"/>
</dbReference>
<evidence type="ECO:0000256" key="3">
    <source>
        <dbReference type="ARBA" id="ARBA00016923"/>
    </source>
</evidence>
<protein>
    <recommendedName>
        <fullName evidence="3 11">Aspartyl/glutamyl-tRNA(Asn/Gln) amidotransferase subunit B</fullName>
        <shortName evidence="11">Asp/Glu-ADT subunit B</shortName>
        <ecNumber evidence="11">6.3.5.-</ecNumber>
    </recommendedName>
</protein>
<dbReference type="GO" id="GO:0070681">
    <property type="term" value="P:glutaminyl-tRNAGln biosynthesis via transamidation"/>
    <property type="evidence" value="ECO:0007669"/>
    <property type="project" value="TreeGrafter"/>
</dbReference>
<dbReference type="InterPro" id="IPR003789">
    <property type="entry name" value="Asn/Gln_tRNA_amidoTrase-B-like"/>
</dbReference>
<dbReference type="Proteomes" id="UP000189177">
    <property type="component" value="Unassembled WGS sequence"/>
</dbReference>
<dbReference type="GO" id="GO:0050567">
    <property type="term" value="F:glutaminyl-tRNA synthase (glutamine-hydrolyzing) activity"/>
    <property type="evidence" value="ECO:0007669"/>
    <property type="project" value="UniProtKB-UniRule"/>
</dbReference>
<dbReference type="InterPro" id="IPR004413">
    <property type="entry name" value="GatB"/>
</dbReference>
<keyword evidence="4 11" id="KW-0436">Ligase</keyword>
<evidence type="ECO:0000256" key="11">
    <source>
        <dbReference type="HAMAP-Rule" id="MF_00121"/>
    </source>
</evidence>
<dbReference type="PANTHER" id="PTHR11659:SF0">
    <property type="entry name" value="GLUTAMYL-TRNA(GLN) AMIDOTRANSFERASE SUBUNIT B, MITOCHONDRIAL"/>
    <property type="match status" value="1"/>
</dbReference>
<dbReference type="AlphaFoldDB" id="A0A1V2ZZM6"/>
<dbReference type="InterPro" id="IPR006075">
    <property type="entry name" value="Asn/Gln-tRNA_Trfase_suB/E_cat"/>
</dbReference>
<dbReference type="NCBIfam" id="NF004012">
    <property type="entry name" value="PRK05477.1-2"/>
    <property type="match status" value="1"/>
</dbReference>
<keyword evidence="14" id="KW-1185">Reference proteome</keyword>